<dbReference type="PANTHER" id="PTHR37807:SF3">
    <property type="entry name" value="OS07G0160300 PROTEIN"/>
    <property type="match status" value="1"/>
</dbReference>
<organism evidence="1 2">
    <name type="scientific">Roseospira navarrensis</name>
    <dbReference type="NCBI Taxonomy" id="140058"/>
    <lineage>
        <taxon>Bacteria</taxon>
        <taxon>Pseudomonadati</taxon>
        <taxon>Pseudomonadota</taxon>
        <taxon>Alphaproteobacteria</taxon>
        <taxon>Rhodospirillales</taxon>
        <taxon>Rhodospirillaceae</taxon>
        <taxon>Roseospira</taxon>
    </lineage>
</organism>
<reference evidence="1 2" key="1">
    <citation type="submission" date="2019-10" db="EMBL/GenBank/DDBJ databases">
        <title>Draft whole-genome sequence of the purple nonsulfur photosynthetic bacterium Roseospira navarrensis DSM 15114.</title>
        <authorList>
            <person name="Kyndt J.A."/>
            <person name="Meyer T.E."/>
        </authorList>
    </citation>
    <scope>NUCLEOTIDE SEQUENCE [LARGE SCALE GENOMIC DNA]</scope>
    <source>
        <strain evidence="1 2">DSM 15114</strain>
    </source>
</reference>
<dbReference type="AlphaFoldDB" id="A0A7X2D5I6"/>
<dbReference type="Pfam" id="PF13671">
    <property type="entry name" value="AAA_33"/>
    <property type="match status" value="1"/>
</dbReference>
<accession>A0A7X2D5I6</accession>
<protein>
    <submittedName>
        <fullName evidence="1">AAA family ATPase</fullName>
    </submittedName>
</protein>
<dbReference type="SUPFAM" id="SSF52540">
    <property type="entry name" value="P-loop containing nucleoside triphosphate hydrolases"/>
    <property type="match status" value="1"/>
</dbReference>
<evidence type="ECO:0000313" key="1">
    <source>
        <dbReference type="EMBL" id="MQX37255.1"/>
    </source>
</evidence>
<gene>
    <name evidence="1" type="ORF">GHC57_12070</name>
</gene>
<dbReference type="OrthoDB" id="3819922at2"/>
<comment type="caution">
    <text evidence="1">The sequence shown here is derived from an EMBL/GenBank/DDBJ whole genome shotgun (WGS) entry which is preliminary data.</text>
</comment>
<dbReference type="Gene3D" id="3.40.50.300">
    <property type="entry name" value="P-loop containing nucleotide triphosphate hydrolases"/>
    <property type="match status" value="1"/>
</dbReference>
<dbReference type="InterPro" id="IPR027417">
    <property type="entry name" value="P-loop_NTPase"/>
</dbReference>
<evidence type="ECO:0000313" key="2">
    <source>
        <dbReference type="Proteomes" id="UP000434582"/>
    </source>
</evidence>
<dbReference type="PANTHER" id="PTHR37807">
    <property type="entry name" value="OS07G0160300 PROTEIN"/>
    <property type="match status" value="1"/>
</dbReference>
<dbReference type="EMBL" id="WIVE01000037">
    <property type="protein sequence ID" value="MQX37255.1"/>
    <property type="molecule type" value="Genomic_DNA"/>
</dbReference>
<keyword evidence="2" id="KW-1185">Reference proteome</keyword>
<dbReference type="RefSeq" id="WP_153344552.1">
    <property type="nucleotide sequence ID" value="NZ_WIVE01000037.1"/>
</dbReference>
<proteinExistence type="predicted"/>
<sequence length="172" mass="18364">MLIAFAGRPGTGKSTLARALAARLKAVWLRIDTLEQGITDSALGVASAVDAGYRAAYGTAADNLALGHLVVADSVNPIALTRAAWRDVAARAGVPLLDVEVVCSDPEEHRRRVETRPADIPGQRLPTWAQVQAREYAPWDGERLVVDTAGRAVADGVADILRHLETSSRPRP</sequence>
<name>A0A7X2D5I6_9PROT</name>
<dbReference type="Proteomes" id="UP000434582">
    <property type="component" value="Unassembled WGS sequence"/>
</dbReference>